<reference evidence="1" key="1">
    <citation type="journal article" date="2021" name="Nat. Commun.">
        <title>Genetic determinants of endophytism in the Arabidopsis root mycobiome.</title>
        <authorList>
            <person name="Mesny F."/>
            <person name="Miyauchi S."/>
            <person name="Thiergart T."/>
            <person name="Pickel B."/>
            <person name="Atanasova L."/>
            <person name="Karlsson M."/>
            <person name="Huettel B."/>
            <person name="Barry K.W."/>
            <person name="Haridas S."/>
            <person name="Chen C."/>
            <person name="Bauer D."/>
            <person name="Andreopoulos W."/>
            <person name="Pangilinan J."/>
            <person name="LaButti K."/>
            <person name="Riley R."/>
            <person name="Lipzen A."/>
            <person name="Clum A."/>
            <person name="Drula E."/>
            <person name="Henrissat B."/>
            <person name="Kohler A."/>
            <person name="Grigoriev I.V."/>
            <person name="Martin F.M."/>
            <person name="Hacquard S."/>
        </authorList>
    </citation>
    <scope>NUCLEOTIDE SEQUENCE</scope>
    <source>
        <strain evidence="1">MPI-CAGE-AT-0023</strain>
    </source>
</reference>
<comment type="caution">
    <text evidence="1">The sequence shown here is derived from an EMBL/GenBank/DDBJ whole genome shotgun (WGS) entry which is preliminary data.</text>
</comment>
<name>A0A9P9HWK6_FUSRE</name>
<accession>A0A9P9HWK6</accession>
<proteinExistence type="predicted"/>
<protein>
    <submittedName>
        <fullName evidence="1">Uncharacterized protein</fullName>
    </submittedName>
</protein>
<dbReference type="RefSeq" id="XP_046053670.1">
    <property type="nucleotide sequence ID" value="XM_046198791.1"/>
</dbReference>
<dbReference type="OrthoDB" id="5025817at2759"/>
<keyword evidence="2" id="KW-1185">Reference proteome</keyword>
<organism evidence="1 2">
    <name type="scientific">Fusarium redolens</name>
    <dbReference type="NCBI Taxonomy" id="48865"/>
    <lineage>
        <taxon>Eukaryota</taxon>
        <taxon>Fungi</taxon>
        <taxon>Dikarya</taxon>
        <taxon>Ascomycota</taxon>
        <taxon>Pezizomycotina</taxon>
        <taxon>Sordariomycetes</taxon>
        <taxon>Hypocreomycetidae</taxon>
        <taxon>Hypocreales</taxon>
        <taxon>Nectriaceae</taxon>
        <taxon>Fusarium</taxon>
        <taxon>Fusarium redolens species complex</taxon>
    </lineage>
</organism>
<dbReference type="AlphaFoldDB" id="A0A9P9HWK6"/>
<dbReference type="Proteomes" id="UP000720189">
    <property type="component" value="Unassembled WGS sequence"/>
</dbReference>
<dbReference type="EMBL" id="JAGMUX010000003">
    <property type="protein sequence ID" value="KAH7264935.1"/>
    <property type="molecule type" value="Genomic_DNA"/>
</dbReference>
<gene>
    <name evidence="1" type="ORF">BKA55DRAFT_685419</name>
</gene>
<dbReference type="GeneID" id="70228745"/>
<evidence type="ECO:0000313" key="1">
    <source>
        <dbReference type="EMBL" id="KAH7264935.1"/>
    </source>
</evidence>
<evidence type="ECO:0000313" key="2">
    <source>
        <dbReference type="Proteomes" id="UP000720189"/>
    </source>
</evidence>
<sequence length="269" mass="30315">MNTETDLILGHVAFVADPGSDVPSIKTKVIQFADAPSFPPELFQDSSEFWNLRGMKSFKARRRTTEPLNNALRVLDHSRFIADALRRDLQLPKTPETLEITILYGNPNPTSQFLDICQVGPISVTVKQDIPSSLARLDLDFSLAERRLQFHYGNDAYQCMRSQHTNVFHPPNERMDNYPIVFCHPETFSEARDVVPSSGAPASGRLVRHNQQQRWLCLANQTPAQILVHRVASSNLDDPIGGPILSTNVTGDLLIKPEDRITVRYVIWS</sequence>